<evidence type="ECO:0000259" key="3">
    <source>
        <dbReference type="SMART" id="SM00822"/>
    </source>
</evidence>
<dbReference type="PANTHER" id="PTHR24321">
    <property type="entry name" value="DEHYDROGENASES, SHORT CHAIN"/>
    <property type="match status" value="1"/>
</dbReference>
<dbReference type="Pfam" id="PF13561">
    <property type="entry name" value="adh_short_C2"/>
    <property type="match status" value="1"/>
</dbReference>
<keyword evidence="5" id="KW-1185">Reference proteome</keyword>
<dbReference type="Gene3D" id="3.40.50.720">
    <property type="entry name" value="NAD(P)-binding Rossmann-like Domain"/>
    <property type="match status" value="1"/>
</dbReference>
<accession>A0A1M5ZXQ3</accession>
<keyword evidence="2" id="KW-0560">Oxidoreductase</keyword>
<proteinExistence type="inferred from homology"/>
<dbReference type="GO" id="GO:0016491">
    <property type="term" value="F:oxidoreductase activity"/>
    <property type="evidence" value="ECO:0007669"/>
    <property type="project" value="UniProtKB-KW"/>
</dbReference>
<dbReference type="OrthoDB" id="7745792at2"/>
<dbReference type="Proteomes" id="UP000184292">
    <property type="component" value="Unassembled WGS sequence"/>
</dbReference>
<name>A0A1M5ZXQ3_9RHOB</name>
<dbReference type="EMBL" id="FQYO01000001">
    <property type="protein sequence ID" value="SHI29002.1"/>
    <property type="molecule type" value="Genomic_DNA"/>
</dbReference>
<dbReference type="PANTHER" id="PTHR24321:SF13">
    <property type="entry name" value="2,3-DIHYDRO-2,3-DIHYDROXYBENZOATE DEHYDROGENASE"/>
    <property type="match status" value="1"/>
</dbReference>
<evidence type="ECO:0000256" key="2">
    <source>
        <dbReference type="ARBA" id="ARBA00023002"/>
    </source>
</evidence>
<comment type="similarity">
    <text evidence="1">Belongs to the short-chain dehydrogenases/reductases (SDR) family.</text>
</comment>
<dbReference type="CDD" id="cd05233">
    <property type="entry name" value="SDR_c"/>
    <property type="match status" value="1"/>
</dbReference>
<dbReference type="PRINTS" id="PR00081">
    <property type="entry name" value="GDHRDH"/>
</dbReference>
<feature type="domain" description="Ketoreductase" evidence="3">
    <location>
        <begin position="7"/>
        <end position="172"/>
    </location>
</feature>
<dbReference type="STRING" id="1447782.SAMN05444417_0038"/>
<dbReference type="SMART" id="SM00822">
    <property type="entry name" value="PKS_KR"/>
    <property type="match status" value="1"/>
</dbReference>
<organism evidence="4 5">
    <name type="scientific">Wenxinia saemankumensis</name>
    <dbReference type="NCBI Taxonomy" id="1447782"/>
    <lineage>
        <taxon>Bacteria</taxon>
        <taxon>Pseudomonadati</taxon>
        <taxon>Pseudomonadota</taxon>
        <taxon>Alphaproteobacteria</taxon>
        <taxon>Rhodobacterales</taxon>
        <taxon>Roseobacteraceae</taxon>
        <taxon>Wenxinia</taxon>
    </lineage>
</organism>
<evidence type="ECO:0000313" key="4">
    <source>
        <dbReference type="EMBL" id="SHI29002.1"/>
    </source>
</evidence>
<dbReference type="FunFam" id="3.40.50.720:FF:000084">
    <property type="entry name" value="Short-chain dehydrogenase reductase"/>
    <property type="match status" value="1"/>
</dbReference>
<gene>
    <name evidence="4" type="ORF">SAMN05444417_0038</name>
</gene>
<dbReference type="InterPro" id="IPR020904">
    <property type="entry name" value="Sc_DH/Rdtase_CS"/>
</dbReference>
<dbReference type="InterPro" id="IPR036291">
    <property type="entry name" value="NAD(P)-bd_dom_sf"/>
</dbReference>
<reference evidence="4 5" key="1">
    <citation type="submission" date="2016-11" db="EMBL/GenBank/DDBJ databases">
        <authorList>
            <person name="Jaros S."/>
            <person name="Januszkiewicz K."/>
            <person name="Wedrychowicz H."/>
        </authorList>
    </citation>
    <scope>NUCLEOTIDE SEQUENCE [LARGE SCALE GENOMIC DNA]</scope>
    <source>
        <strain evidence="4 5">DSM 100565</strain>
    </source>
</reference>
<evidence type="ECO:0000256" key="1">
    <source>
        <dbReference type="ARBA" id="ARBA00006484"/>
    </source>
</evidence>
<dbReference type="PROSITE" id="PS00061">
    <property type="entry name" value="ADH_SHORT"/>
    <property type="match status" value="1"/>
</dbReference>
<evidence type="ECO:0000313" key="5">
    <source>
        <dbReference type="Proteomes" id="UP000184292"/>
    </source>
</evidence>
<dbReference type="InterPro" id="IPR057326">
    <property type="entry name" value="KR_dom"/>
</dbReference>
<sequence length="259" mass="26172">MSVLTKKAYIVTGAAKGIGRAVAARLSEEGADLVLMDLDEAALGRASAELGAEAVLGSVADAAACQRAAETAERAFGRLDGLSHNAGIQRYGDVVSTTPEGWQEVIDTNLTGAFLIARAAMPAIRRARGSVVMTASVQSLAAQQGALAYVAAKHGLAGLVAGMAVDEAWRGVRVNGVAPGSVDTPMLRDAIALDPDPDALGRAIDAMHPLGRRATAEEVASVIAFLLSDAASFVTGEMVRVDGGLLSLIGGAPEAGGGA</sequence>
<dbReference type="AlphaFoldDB" id="A0A1M5ZXQ3"/>
<protein>
    <submittedName>
        <fullName evidence="4">NAD(P)-dependent dehydrogenase, short-chain alcohol dehydrogenase family</fullName>
    </submittedName>
</protein>
<dbReference type="InterPro" id="IPR002347">
    <property type="entry name" value="SDR_fam"/>
</dbReference>
<dbReference type="SUPFAM" id="SSF51735">
    <property type="entry name" value="NAD(P)-binding Rossmann-fold domains"/>
    <property type="match status" value="1"/>
</dbReference>